<dbReference type="Gene3D" id="1.20.1250.20">
    <property type="entry name" value="MFS general substrate transporter like domains"/>
    <property type="match status" value="1"/>
</dbReference>
<evidence type="ECO:0000256" key="4">
    <source>
        <dbReference type="ARBA" id="ARBA00022597"/>
    </source>
</evidence>
<feature type="domain" description="Major facilitator superfamily (MFS) profile" evidence="9">
    <location>
        <begin position="26"/>
        <end position="449"/>
    </location>
</feature>
<dbReference type="Proteomes" id="UP000192223">
    <property type="component" value="Unplaced"/>
</dbReference>
<keyword evidence="3" id="KW-1003">Cell membrane</keyword>
<protein>
    <submittedName>
        <fullName evidence="11">Facilitated trehalose transporter Tret1-like</fullName>
    </submittedName>
</protein>
<accession>A0A1W4WNS2</accession>
<dbReference type="Pfam" id="PF00083">
    <property type="entry name" value="Sugar_tr"/>
    <property type="match status" value="1"/>
</dbReference>
<keyword evidence="5 8" id="KW-0812">Transmembrane</keyword>
<dbReference type="FunFam" id="1.20.1250.20:FF:000218">
    <property type="entry name" value="facilitated trehalose transporter Tret1"/>
    <property type="match status" value="1"/>
</dbReference>
<organism evidence="10 11">
    <name type="scientific">Agrilus planipennis</name>
    <name type="common">Emerald ash borer</name>
    <name type="synonym">Agrilus marcopoli</name>
    <dbReference type="NCBI Taxonomy" id="224129"/>
    <lineage>
        <taxon>Eukaryota</taxon>
        <taxon>Metazoa</taxon>
        <taxon>Ecdysozoa</taxon>
        <taxon>Arthropoda</taxon>
        <taxon>Hexapoda</taxon>
        <taxon>Insecta</taxon>
        <taxon>Pterygota</taxon>
        <taxon>Neoptera</taxon>
        <taxon>Endopterygota</taxon>
        <taxon>Coleoptera</taxon>
        <taxon>Polyphaga</taxon>
        <taxon>Elateriformia</taxon>
        <taxon>Buprestoidea</taxon>
        <taxon>Buprestidae</taxon>
        <taxon>Agrilinae</taxon>
        <taxon>Agrilus</taxon>
    </lineage>
</organism>
<dbReference type="AlphaFoldDB" id="A0A1W4WNS2"/>
<dbReference type="GO" id="GO:0005886">
    <property type="term" value="C:plasma membrane"/>
    <property type="evidence" value="ECO:0007669"/>
    <property type="project" value="UniProtKB-SubCell"/>
</dbReference>
<feature type="transmembrane region" description="Helical" evidence="8">
    <location>
        <begin position="423"/>
        <end position="445"/>
    </location>
</feature>
<evidence type="ECO:0000256" key="3">
    <source>
        <dbReference type="ARBA" id="ARBA00022475"/>
    </source>
</evidence>
<dbReference type="InterPro" id="IPR050549">
    <property type="entry name" value="MFS_Trehalose_Transporter"/>
</dbReference>
<dbReference type="RefSeq" id="XP_018321685.2">
    <property type="nucleotide sequence ID" value="XM_018466183.2"/>
</dbReference>
<comment type="subcellular location">
    <subcellularLocation>
        <location evidence="1">Cell membrane</location>
        <topology evidence="1">Multi-pass membrane protein</topology>
    </subcellularLocation>
</comment>
<feature type="transmembrane region" description="Helical" evidence="8">
    <location>
        <begin position="180"/>
        <end position="198"/>
    </location>
</feature>
<evidence type="ECO:0000313" key="10">
    <source>
        <dbReference type="Proteomes" id="UP000192223"/>
    </source>
</evidence>
<evidence type="ECO:0000256" key="7">
    <source>
        <dbReference type="ARBA" id="ARBA00023136"/>
    </source>
</evidence>
<feature type="transmembrane region" description="Helical" evidence="8">
    <location>
        <begin position="21"/>
        <end position="45"/>
    </location>
</feature>
<evidence type="ECO:0000256" key="8">
    <source>
        <dbReference type="SAM" id="Phobius"/>
    </source>
</evidence>
<dbReference type="PROSITE" id="PS50850">
    <property type="entry name" value="MFS"/>
    <property type="match status" value="1"/>
</dbReference>
<dbReference type="InterPro" id="IPR036259">
    <property type="entry name" value="MFS_trans_sf"/>
</dbReference>
<dbReference type="STRING" id="224129.A0A1W4WNS2"/>
<dbReference type="InterPro" id="IPR005828">
    <property type="entry name" value="MFS_sugar_transport-like"/>
</dbReference>
<keyword evidence="10" id="KW-1185">Reference proteome</keyword>
<feature type="transmembrane region" description="Helical" evidence="8">
    <location>
        <begin position="298"/>
        <end position="318"/>
    </location>
</feature>
<keyword evidence="2" id="KW-0813">Transport</keyword>
<feature type="transmembrane region" description="Helical" evidence="8">
    <location>
        <begin position="358"/>
        <end position="378"/>
    </location>
</feature>
<dbReference type="OrthoDB" id="6133115at2759"/>
<dbReference type="GeneID" id="108734564"/>
<gene>
    <name evidence="11" type="primary">LOC108734564</name>
</gene>
<dbReference type="KEGG" id="apln:108734564"/>
<keyword evidence="6 8" id="KW-1133">Transmembrane helix</keyword>
<dbReference type="GO" id="GO:0022857">
    <property type="term" value="F:transmembrane transporter activity"/>
    <property type="evidence" value="ECO:0007669"/>
    <property type="project" value="InterPro"/>
</dbReference>
<evidence type="ECO:0000256" key="1">
    <source>
        <dbReference type="ARBA" id="ARBA00004651"/>
    </source>
</evidence>
<evidence type="ECO:0000256" key="2">
    <source>
        <dbReference type="ARBA" id="ARBA00022448"/>
    </source>
</evidence>
<dbReference type="InParanoid" id="A0A1W4WNS2"/>
<evidence type="ECO:0000313" key="11">
    <source>
        <dbReference type="RefSeq" id="XP_018321685.2"/>
    </source>
</evidence>
<evidence type="ECO:0000256" key="5">
    <source>
        <dbReference type="ARBA" id="ARBA00022692"/>
    </source>
</evidence>
<feature type="transmembrane region" description="Helical" evidence="8">
    <location>
        <begin position="65"/>
        <end position="84"/>
    </location>
</feature>
<evidence type="ECO:0000256" key="6">
    <source>
        <dbReference type="ARBA" id="ARBA00022989"/>
    </source>
</evidence>
<keyword evidence="4" id="KW-0762">Sugar transport</keyword>
<dbReference type="SUPFAM" id="SSF103473">
    <property type="entry name" value="MFS general substrate transporter"/>
    <property type="match status" value="1"/>
</dbReference>
<dbReference type="InterPro" id="IPR020846">
    <property type="entry name" value="MFS_dom"/>
</dbReference>
<feature type="transmembrane region" description="Helical" evidence="8">
    <location>
        <begin position="153"/>
        <end position="174"/>
    </location>
</feature>
<dbReference type="PANTHER" id="PTHR48021:SF46">
    <property type="entry name" value="MAJOR FACILITATOR SUPERFAMILY (MFS) PROFILE DOMAIN-CONTAINING PROTEIN"/>
    <property type="match status" value="1"/>
</dbReference>
<dbReference type="PANTHER" id="PTHR48021">
    <property type="match status" value="1"/>
</dbReference>
<feature type="transmembrane region" description="Helical" evidence="8">
    <location>
        <begin position="324"/>
        <end position="346"/>
    </location>
</feature>
<reference evidence="11" key="1">
    <citation type="submission" date="2025-08" db="UniProtKB">
        <authorList>
            <consortium name="RefSeq"/>
        </authorList>
    </citation>
    <scope>IDENTIFICATION</scope>
    <source>
        <tissue evidence="11">Entire body</tissue>
    </source>
</reference>
<evidence type="ECO:0000259" key="9">
    <source>
        <dbReference type="PROSITE" id="PS50850"/>
    </source>
</evidence>
<sequence>MVHASVVLKRIKLGHSQNKQWPQIVASGAISWYAFLIGVQSSWMSPSVPKLISADSYIPMTFEETAYFAIFQSAAMIVFSFVGASIGDIMGRKRTCYLVSLLQLASWLSVGFARNVYVLHVSRILTGITDAFFLFSTPYYISETTEKHIRGRMGILITLSFSVGVLFINVVGYYLSIPSAAFVMAAVTILHFSIFIFMPESPYWLVQRNRSDEARQQLQLLRWREDVDKEFAEISEAVRKQSVVKGSYKELFMDECNRKALIITLATRVAQQSSGYSAVNNFLQLIFAQAGGGIERHVSASICALVSGATCLGVTLIIDRYGRRPLILISSGLTSTILFAISLLFYFKFSYNVHIADWLPLLFMITYIITQSMGLAMIPSLTMGELFSAHVKCKAGLIINVTHGSMKIFTAKTFQVMVDNVGLYSPFLVFGSTCLVFTLILYCIFVETKNKTLDEIQIILRHDH</sequence>
<proteinExistence type="predicted"/>
<name>A0A1W4WNS2_AGRPL</name>
<keyword evidence="7 8" id="KW-0472">Membrane</keyword>